<evidence type="ECO:0000313" key="2">
    <source>
        <dbReference type="EMBL" id="PIW08631.1"/>
    </source>
</evidence>
<dbReference type="NCBIfam" id="TIGR00251">
    <property type="entry name" value="DUF167 family protein"/>
    <property type="match status" value="1"/>
</dbReference>
<sequence>MKLNLIVKTKARAEKVVKLTDSVYEVSVKAAPIEGHANQAVIAVLADYFHVHKNQIEIVSGFTSMNKVVKIEKS</sequence>
<dbReference type="SMART" id="SM01152">
    <property type="entry name" value="DUF167"/>
    <property type="match status" value="1"/>
</dbReference>
<dbReference type="PANTHER" id="PTHR13420">
    <property type="entry name" value="UPF0235 PROTEIN C15ORF40"/>
    <property type="match status" value="1"/>
</dbReference>
<dbReference type="GO" id="GO:0005737">
    <property type="term" value="C:cytoplasm"/>
    <property type="evidence" value="ECO:0007669"/>
    <property type="project" value="TreeGrafter"/>
</dbReference>
<dbReference type="PANTHER" id="PTHR13420:SF7">
    <property type="entry name" value="UPF0235 PROTEIN C15ORF40"/>
    <property type="match status" value="1"/>
</dbReference>
<protein>
    <submittedName>
        <fullName evidence="2">Uncharacterized protein</fullName>
    </submittedName>
</protein>
<dbReference type="Gene3D" id="3.30.1200.10">
    <property type="entry name" value="YggU-like"/>
    <property type="match status" value="1"/>
</dbReference>
<proteinExistence type="inferred from homology"/>
<dbReference type="SUPFAM" id="SSF69786">
    <property type="entry name" value="YggU-like"/>
    <property type="match status" value="1"/>
</dbReference>
<comment type="similarity">
    <text evidence="1">Belongs to the UPF0235 family.</text>
</comment>
<reference evidence="3" key="1">
    <citation type="submission" date="2017-09" db="EMBL/GenBank/DDBJ databases">
        <title>Depth-based differentiation of microbial function through sediment-hosted aquifers and enrichment of novel symbionts in the deep terrestrial subsurface.</title>
        <authorList>
            <person name="Probst A.J."/>
            <person name="Ladd B."/>
            <person name="Jarett J.K."/>
            <person name="Geller-Mcgrath D.E."/>
            <person name="Sieber C.M.K."/>
            <person name="Emerson J.B."/>
            <person name="Anantharaman K."/>
            <person name="Thomas B.C."/>
            <person name="Malmstrom R."/>
            <person name="Stieglmeier M."/>
            <person name="Klingl A."/>
            <person name="Woyke T."/>
            <person name="Ryan C.M."/>
            <person name="Banfield J.F."/>
        </authorList>
    </citation>
    <scope>NUCLEOTIDE SEQUENCE [LARGE SCALE GENOMIC DNA]</scope>
</reference>
<dbReference type="InterPro" id="IPR036591">
    <property type="entry name" value="YggU-like_sf"/>
</dbReference>
<evidence type="ECO:0000313" key="3">
    <source>
        <dbReference type="Proteomes" id="UP000230556"/>
    </source>
</evidence>
<dbReference type="Pfam" id="PF02594">
    <property type="entry name" value="DUF167"/>
    <property type="match status" value="1"/>
</dbReference>
<evidence type="ECO:0000256" key="1">
    <source>
        <dbReference type="ARBA" id="ARBA00010364"/>
    </source>
</evidence>
<name>A0A2M7FSI2_9BACT</name>
<dbReference type="Proteomes" id="UP000230556">
    <property type="component" value="Unassembled WGS sequence"/>
</dbReference>
<gene>
    <name evidence="2" type="ORF">COW38_00345</name>
</gene>
<dbReference type="EMBL" id="PFFO01000015">
    <property type="protein sequence ID" value="PIW08631.1"/>
    <property type="molecule type" value="Genomic_DNA"/>
</dbReference>
<dbReference type="InterPro" id="IPR003746">
    <property type="entry name" value="DUF167"/>
</dbReference>
<comment type="caution">
    <text evidence="2">The sequence shown here is derived from an EMBL/GenBank/DDBJ whole genome shotgun (WGS) entry which is preliminary data.</text>
</comment>
<accession>A0A2M7FSI2</accession>
<organism evidence="2 3">
    <name type="scientific">Candidatus Collierbacteria bacterium CG17_big_fil_post_rev_8_21_14_2_50_45_7</name>
    <dbReference type="NCBI Taxonomy" id="1974536"/>
    <lineage>
        <taxon>Bacteria</taxon>
        <taxon>Candidatus Collieribacteriota</taxon>
    </lineage>
</organism>
<dbReference type="AlphaFoldDB" id="A0A2M7FSI2"/>